<dbReference type="InterPro" id="IPR011004">
    <property type="entry name" value="Trimer_LpxA-like_sf"/>
</dbReference>
<dbReference type="SUPFAM" id="SSF51161">
    <property type="entry name" value="Trimeric LpxA-like enzymes"/>
    <property type="match status" value="1"/>
</dbReference>
<accession>A0A1I7G430</accession>
<dbReference type="PANTHER" id="PTHR42811">
    <property type="entry name" value="SERINE ACETYLTRANSFERASE"/>
    <property type="match status" value="1"/>
</dbReference>
<evidence type="ECO:0000313" key="5">
    <source>
        <dbReference type="Proteomes" id="UP000198693"/>
    </source>
</evidence>
<dbReference type="EMBL" id="FPBP01000002">
    <property type="protein sequence ID" value="SFU43199.1"/>
    <property type="molecule type" value="Genomic_DNA"/>
</dbReference>
<dbReference type="STRING" id="463301.SAMN04487955_102235"/>
<dbReference type="CDD" id="cd03354">
    <property type="entry name" value="LbH_SAT"/>
    <property type="match status" value="1"/>
</dbReference>
<dbReference type="OrthoDB" id="9815592at2"/>
<sequence>MRWKEFLDCCDEEVLKSKSRWRLLRLLKVRFFGSPNRQAVVMLRIGQLLKGLGFVWLSERSLNRLARRYGVHVGHDAQIGAGLKFPHPTSIVIGGGAEIGSNVRIFQQVTIGASPQKKDNRILRIGNNVTIYPGAKFVGNGCVGNNVLVGANAVVTKPFGDNIVLAGMPAKIIRSLNENDRTGSRKASMSRLLTDNSHE</sequence>
<dbReference type="GO" id="GO:0016746">
    <property type="term" value="F:acyltransferase activity"/>
    <property type="evidence" value="ECO:0007669"/>
    <property type="project" value="UniProtKB-KW"/>
</dbReference>
<feature type="compositionally biased region" description="Polar residues" evidence="3">
    <location>
        <begin position="185"/>
        <end position="199"/>
    </location>
</feature>
<evidence type="ECO:0000256" key="3">
    <source>
        <dbReference type="SAM" id="MobiDB-lite"/>
    </source>
</evidence>
<feature type="region of interest" description="Disordered" evidence="3">
    <location>
        <begin position="179"/>
        <end position="199"/>
    </location>
</feature>
<reference evidence="5" key="1">
    <citation type="submission" date="2016-10" db="EMBL/GenBank/DDBJ databases">
        <authorList>
            <person name="Varghese N."/>
            <person name="Submissions S."/>
        </authorList>
    </citation>
    <scope>NUCLEOTIDE SEQUENCE [LARGE SCALE GENOMIC DNA]</scope>
    <source>
        <strain evidence="5">CGMCC 1.6981</strain>
    </source>
</reference>
<organism evidence="4 5">
    <name type="scientific">Halomonas korlensis</name>
    <dbReference type="NCBI Taxonomy" id="463301"/>
    <lineage>
        <taxon>Bacteria</taxon>
        <taxon>Pseudomonadati</taxon>
        <taxon>Pseudomonadota</taxon>
        <taxon>Gammaproteobacteria</taxon>
        <taxon>Oceanospirillales</taxon>
        <taxon>Halomonadaceae</taxon>
        <taxon>Halomonas</taxon>
    </lineage>
</organism>
<proteinExistence type="predicted"/>
<name>A0A1I7G430_9GAMM</name>
<keyword evidence="1 4" id="KW-0808">Transferase</keyword>
<dbReference type="InterPro" id="IPR045304">
    <property type="entry name" value="LbH_SAT"/>
</dbReference>
<dbReference type="RefSeq" id="WP_089793103.1">
    <property type="nucleotide sequence ID" value="NZ_FPBP01000002.1"/>
</dbReference>
<keyword evidence="2" id="KW-0012">Acyltransferase</keyword>
<dbReference type="Proteomes" id="UP000198693">
    <property type="component" value="Unassembled WGS sequence"/>
</dbReference>
<evidence type="ECO:0000256" key="1">
    <source>
        <dbReference type="ARBA" id="ARBA00022679"/>
    </source>
</evidence>
<dbReference type="Gene3D" id="2.160.10.10">
    <property type="entry name" value="Hexapeptide repeat proteins"/>
    <property type="match status" value="1"/>
</dbReference>
<evidence type="ECO:0000256" key="2">
    <source>
        <dbReference type="ARBA" id="ARBA00023315"/>
    </source>
</evidence>
<gene>
    <name evidence="4" type="ORF">SAMN04487955_102235</name>
</gene>
<evidence type="ECO:0000313" key="4">
    <source>
        <dbReference type="EMBL" id="SFU43199.1"/>
    </source>
</evidence>
<protein>
    <submittedName>
        <fullName evidence="4">Transferase hexapeptide (Six repeat-containing protein)</fullName>
    </submittedName>
</protein>
<dbReference type="AlphaFoldDB" id="A0A1I7G430"/>
<keyword evidence="5" id="KW-1185">Reference proteome</keyword>